<dbReference type="OrthoDB" id="1028014at2759"/>
<dbReference type="AlphaFoldDB" id="A0A9W8XH22"/>
<dbReference type="PROSITE" id="PS50280">
    <property type="entry name" value="SET"/>
    <property type="match status" value="1"/>
</dbReference>
<accession>A0A9W8XH22</accession>
<reference evidence="2" key="1">
    <citation type="submission" date="2022-10" db="EMBL/GenBank/DDBJ databases">
        <title>Tapping the CABI collections for fungal endophytes: first genome assemblies for Collariella, Neodidymelliopsis, Ascochyta clinopodiicola, Didymella pomorum, Didymosphaeria variabile, Neocosmospora piperis and Neocucurbitaria cava.</title>
        <authorList>
            <person name="Hill R."/>
        </authorList>
    </citation>
    <scope>NUCLEOTIDE SEQUENCE</scope>
    <source>
        <strain evidence="2">IMI 356815</strain>
    </source>
</reference>
<evidence type="ECO:0000313" key="3">
    <source>
        <dbReference type="Proteomes" id="UP001140513"/>
    </source>
</evidence>
<dbReference type="GeneID" id="80911678"/>
<proteinExistence type="predicted"/>
<organism evidence="2 3">
    <name type="scientific">Didymosphaeria variabile</name>
    <dbReference type="NCBI Taxonomy" id="1932322"/>
    <lineage>
        <taxon>Eukaryota</taxon>
        <taxon>Fungi</taxon>
        <taxon>Dikarya</taxon>
        <taxon>Ascomycota</taxon>
        <taxon>Pezizomycotina</taxon>
        <taxon>Dothideomycetes</taxon>
        <taxon>Pleosporomycetidae</taxon>
        <taxon>Pleosporales</taxon>
        <taxon>Massarineae</taxon>
        <taxon>Didymosphaeriaceae</taxon>
        <taxon>Didymosphaeria</taxon>
    </lineage>
</organism>
<dbReference type="InterPro" id="IPR001214">
    <property type="entry name" value="SET_dom"/>
</dbReference>
<dbReference type="PANTHER" id="PTHR47332">
    <property type="entry name" value="SET DOMAIN-CONTAINING PROTEIN 5"/>
    <property type="match status" value="1"/>
</dbReference>
<keyword evidence="3" id="KW-1185">Reference proteome</keyword>
<evidence type="ECO:0000313" key="2">
    <source>
        <dbReference type="EMBL" id="KAJ4349532.1"/>
    </source>
</evidence>
<comment type="caution">
    <text evidence="2">The sequence shown here is derived from an EMBL/GenBank/DDBJ whole genome shotgun (WGS) entry which is preliminary data.</text>
</comment>
<name>A0A9W8XH22_9PLEO</name>
<dbReference type="Gene3D" id="1.25.40.10">
    <property type="entry name" value="Tetratricopeptide repeat domain"/>
    <property type="match status" value="1"/>
</dbReference>
<dbReference type="Pfam" id="PF00856">
    <property type="entry name" value="SET"/>
    <property type="match status" value="1"/>
</dbReference>
<dbReference type="CDD" id="cd20071">
    <property type="entry name" value="SET_SMYD"/>
    <property type="match status" value="1"/>
</dbReference>
<dbReference type="Gene3D" id="2.170.270.10">
    <property type="entry name" value="SET domain"/>
    <property type="match status" value="1"/>
</dbReference>
<dbReference type="InterPro" id="IPR046341">
    <property type="entry name" value="SET_dom_sf"/>
</dbReference>
<feature type="domain" description="SET" evidence="1">
    <location>
        <begin position="145"/>
        <end position="289"/>
    </location>
</feature>
<dbReference type="InterPro" id="IPR053185">
    <property type="entry name" value="SET_domain_protein"/>
</dbReference>
<dbReference type="EMBL" id="JAPEUX010000006">
    <property type="protein sequence ID" value="KAJ4349532.1"/>
    <property type="molecule type" value="Genomic_DNA"/>
</dbReference>
<sequence length="445" mass="49931">MKTAASVGLLGSAFAFAEKVQQIPQKPILLSDSCPSNSILYNGECQPAILGAQSTTENIQLNTTITLEEARASAQAHENFPWTFLPECYSNENQPDPVCVFSDQNFAGGRGIFLITTTPLAYQMLKKPAFSQPEALSRINQHANPPFEEHDFPSKGRGLIANKTLNRGDQIFASTPLLITNPASYNLVESERLRLGHRGVDTLPPATKDLFWKLLDHFKGDPVEDRINTNAFDISVDNVQQYAVMPEIAMMNHDCRPNAAYFWDEDTLSHYVHATQTIYPGEEITITYINNERKRADRMKHLKTNWGFDCTCSSCAAHPVFAAESDARIQAIEDISEALNDWTDSSKATPEMAELLLSLYQQERLEASMGVAYKHASEVYSSFGDRYNAIKYAQLALELLHLDRGFFDVDIKFMLAMAKDPEQSWSWKKRVGHKRLEGESCGHAH</sequence>
<evidence type="ECO:0000259" key="1">
    <source>
        <dbReference type="PROSITE" id="PS50280"/>
    </source>
</evidence>
<dbReference type="RefSeq" id="XP_056068462.1">
    <property type="nucleotide sequence ID" value="XM_056216906.1"/>
</dbReference>
<protein>
    <recommendedName>
        <fullName evidence="1">SET domain-containing protein</fullName>
    </recommendedName>
</protein>
<dbReference type="SUPFAM" id="SSF82199">
    <property type="entry name" value="SET domain"/>
    <property type="match status" value="1"/>
</dbReference>
<gene>
    <name evidence="2" type="ORF">N0V89_008148</name>
</gene>
<dbReference type="SMART" id="SM00317">
    <property type="entry name" value="SET"/>
    <property type="match status" value="1"/>
</dbReference>
<dbReference type="InterPro" id="IPR011990">
    <property type="entry name" value="TPR-like_helical_dom_sf"/>
</dbReference>
<dbReference type="Proteomes" id="UP001140513">
    <property type="component" value="Unassembled WGS sequence"/>
</dbReference>
<dbReference type="PANTHER" id="PTHR47332:SF6">
    <property type="entry name" value="SET DOMAIN-CONTAINING PROTEIN"/>
    <property type="match status" value="1"/>
</dbReference>